<evidence type="ECO:0000256" key="1">
    <source>
        <dbReference type="SAM" id="MobiDB-lite"/>
    </source>
</evidence>
<dbReference type="Proteomes" id="UP000829364">
    <property type="component" value="Chromosome 2"/>
</dbReference>
<evidence type="ECO:0000313" key="3">
    <source>
        <dbReference type="Proteomes" id="UP000829364"/>
    </source>
</evidence>
<sequence length="125" mass="14002">MDSAEAQICCSVDEMVDSISSSAFSTDEETISSMDGYEADNDSCRAINSNLDDSFELVTDPDVKQMNRAHRLFTPTTESFYMLHRDVASEEDDDADDKASFDDDEDDELEDDVNVWGLSTIQEQC</sequence>
<dbReference type="KEGG" id="ptkz:JDV02_002468"/>
<dbReference type="RefSeq" id="XP_047839468.1">
    <property type="nucleotide sequence ID" value="XM_047983497.1"/>
</dbReference>
<proteinExistence type="predicted"/>
<organism evidence="2 3">
    <name type="scientific">Purpureocillium takamizusanense</name>
    <dbReference type="NCBI Taxonomy" id="2060973"/>
    <lineage>
        <taxon>Eukaryota</taxon>
        <taxon>Fungi</taxon>
        <taxon>Dikarya</taxon>
        <taxon>Ascomycota</taxon>
        <taxon>Pezizomycotina</taxon>
        <taxon>Sordariomycetes</taxon>
        <taxon>Hypocreomycetidae</taxon>
        <taxon>Hypocreales</taxon>
        <taxon>Ophiocordycipitaceae</taxon>
        <taxon>Purpureocillium</taxon>
    </lineage>
</organism>
<dbReference type="GeneID" id="72064429"/>
<name>A0A9Q8QB17_9HYPO</name>
<gene>
    <name evidence="2" type="ORF">JDV02_002468</name>
</gene>
<accession>A0A9Q8QB17</accession>
<reference evidence="2" key="1">
    <citation type="submission" date="2021-11" db="EMBL/GenBank/DDBJ databases">
        <title>Purpureocillium_takamizusanense_genome.</title>
        <authorList>
            <person name="Nguyen N.-H."/>
        </authorList>
    </citation>
    <scope>NUCLEOTIDE SEQUENCE</scope>
    <source>
        <strain evidence="2">PT3</strain>
    </source>
</reference>
<feature type="compositionally biased region" description="Acidic residues" evidence="1">
    <location>
        <begin position="89"/>
        <end position="111"/>
    </location>
</feature>
<keyword evidence="3" id="KW-1185">Reference proteome</keyword>
<protein>
    <submittedName>
        <fullName evidence="2">Uncharacterized protein</fullName>
    </submittedName>
</protein>
<evidence type="ECO:0000313" key="2">
    <source>
        <dbReference type="EMBL" id="UNI15987.1"/>
    </source>
</evidence>
<feature type="region of interest" description="Disordered" evidence="1">
    <location>
        <begin position="86"/>
        <end position="111"/>
    </location>
</feature>
<dbReference type="AlphaFoldDB" id="A0A9Q8QB17"/>
<dbReference type="OrthoDB" id="10528803at2759"/>
<dbReference type="EMBL" id="CP086355">
    <property type="protein sequence ID" value="UNI15987.1"/>
    <property type="molecule type" value="Genomic_DNA"/>
</dbReference>